<dbReference type="Proteomes" id="UP001516400">
    <property type="component" value="Unassembled WGS sequence"/>
</dbReference>
<keyword evidence="3" id="KW-1185">Reference proteome</keyword>
<dbReference type="AlphaFoldDB" id="A0ABD2N075"/>
<comment type="caution">
    <text evidence="2">The sequence shown here is derived from an EMBL/GenBank/DDBJ whole genome shotgun (WGS) entry which is preliminary data.</text>
</comment>
<gene>
    <name evidence="2" type="ORF">HHI36_022320</name>
</gene>
<reference evidence="2 3" key="1">
    <citation type="journal article" date="2021" name="BMC Biol.">
        <title>Horizontally acquired antibacterial genes associated with adaptive radiation of ladybird beetles.</title>
        <authorList>
            <person name="Li H.S."/>
            <person name="Tang X.F."/>
            <person name="Huang Y.H."/>
            <person name="Xu Z.Y."/>
            <person name="Chen M.L."/>
            <person name="Du X.Y."/>
            <person name="Qiu B.Y."/>
            <person name="Chen P.T."/>
            <person name="Zhang W."/>
            <person name="Slipinski A."/>
            <person name="Escalona H.E."/>
            <person name="Waterhouse R.M."/>
            <person name="Zwick A."/>
            <person name="Pang H."/>
        </authorList>
    </citation>
    <scope>NUCLEOTIDE SEQUENCE [LARGE SCALE GENOMIC DNA]</scope>
    <source>
        <strain evidence="2">SYSU2018</strain>
    </source>
</reference>
<accession>A0ABD2N075</accession>
<feature type="region of interest" description="Disordered" evidence="1">
    <location>
        <begin position="40"/>
        <end position="67"/>
    </location>
</feature>
<dbReference type="EMBL" id="JABFTP020000042">
    <property type="protein sequence ID" value="KAL3271850.1"/>
    <property type="molecule type" value="Genomic_DNA"/>
</dbReference>
<organism evidence="2 3">
    <name type="scientific">Cryptolaemus montrouzieri</name>
    <dbReference type="NCBI Taxonomy" id="559131"/>
    <lineage>
        <taxon>Eukaryota</taxon>
        <taxon>Metazoa</taxon>
        <taxon>Ecdysozoa</taxon>
        <taxon>Arthropoda</taxon>
        <taxon>Hexapoda</taxon>
        <taxon>Insecta</taxon>
        <taxon>Pterygota</taxon>
        <taxon>Neoptera</taxon>
        <taxon>Endopterygota</taxon>
        <taxon>Coleoptera</taxon>
        <taxon>Polyphaga</taxon>
        <taxon>Cucujiformia</taxon>
        <taxon>Coccinelloidea</taxon>
        <taxon>Coccinellidae</taxon>
        <taxon>Scymninae</taxon>
        <taxon>Scymnini</taxon>
        <taxon>Cryptolaemus</taxon>
    </lineage>
</organism>
<proteinExistence type="predicted"/>
<protein>
    <recommendedName>
        <fullName evidence="4">C2H2-type domain-containing protein</fullName>
    </recommendedName>
</protein>
<name>A0ABD2N075_9CUCU</name>
<evidence type="ECO:0000313" key="3">
    <source>
        <dbReference type="Proteomes" id="UP001516400"/>
    </source>
</evidence>
<sequence length="168" mass="18927">MCSITPNSSERSFKSPDGCSVLVTRVGNALWRLIVSRGYSGASDKHGGPSGLPQPTNTGDDDPRDPAVASPGTFNFEFLGCTRTFSFNRGRRQHYHRAHVAWYDAWMLDENVDVERRWNEEELRIMAKKEAELSIQGICFLNQALHLEHRGRTLDSIKGQQRGTAYKS</sequence>
<evidence type="ECO:0000313" key="2">
    <source>
        <dbReference type="EMBL" id="KAL3271850.1"/>
    </source>
</evidence>
<evidence type="ECO:0008006" key="4">
    <source>
        <dbReference type="Google" id="ProtNLM"/>
    </source>
</evidence>
<evidence type="ECO:0000256" key="1">
    <source>
        <dbReference type="SAM" id="MobiDB-lite"/>
    </source>
</evidence>